<evidence type="ECO:0000313" key="2">
    <source>
        <dbReference type="Proteomes" id="UP000027178"/>
    </source>
</evidence>
<dbReference type="HOGENOM" id="CLU_2954418_0_0_11"/>
<accession>A0A066YRM5</accession>
<sequence>MGISLGLGAPARGSGRPPRFSLASCFPGFAFLRFRSRRCLNYDRVPNIRAVGDVSSAGA</sequence>
<name>A0A066YRM5_9ACTN</name>
<evidence type="ECO:0000313" key="1">
    <source>
        <dbReference type="EMBL" id="KDN83897.1"/>
    </source>
</evidence>
<protein>
    <submittedName>
        <fullName evidence="1">Uncharacterized protein</fullName>
    </submittedName>
</protein>
<dbReference type="Proteomes" id="UP000027178">
    <property type="component" value="Unassembled WGS sequence"/>
</dbReference>
<proteinExistence type="predicted"/>
<organism evidence="1 2">
    <name type="scientific">Kitasatospora cheerisanensis KCTC 2395</name>
    <dbReference type="NCBI Taxonomy" id="1348663"/>
    <lineage>
        <taxon>Bacteria</taxon>
        <taxon>Bacillati</taxon>
        <taxon>Actinomycetota</taxon>
        <taxon>Actinomycetes</taxon>
        <taxon>Kitasatosporales</taxon>
        <taxon>Streptomycetaceae</taxon>
        <taxon>Kitasatospora</taxon>
    </lineage>
</organism>
<dbReference type="PATRIC" id="fig|1348663.4.peg.4386"/>
<dbReference type="EMBL" id="JNBY01000094">
    <property type="protein sequence ID" value="KDN83897.1"/>
    <property type="molecule type" value="Genomic_DNA"/>
</dbReference>
<reference evidence="1 2" key="1">
    <citation type="submission" date="2014-05" db="EMBL/GenBank/DDBJ databases">
        <title>Draft Genome Sequence of Kitasatospora cheerisanensis KCTC 2395.</title>
        <authorList>
            <person name="Nam D.H."/>
        </authorList>
    </citation>
    <scope>NUCLEOTIDE SEQUENCE [LARGE SCALE GENOMIC DNA]</scope>
    <source>
        <strain evidence="1 2">KCTC 2395</strain>
    </source>
</reference>
<dbReference type="AlphaFoldDB" id="A0A066YRM5"/>
<gene>
    <name evidence="1" type="ORF">KCH_45460</name>
</gene>
<keyword evidence="2" id="KW-1185">Reference proteome</keyword>
<comment type="caution">
    <text evidence="1">The sequence shown here is derived from an EMBL/GenBank/DDBJ whole genome shotgun (WGS) entry which is preliminary data.</text>
</comment>